<evidence type="ECO:0000313" key="2">
    <source>
        <dbReference type="Proteomes" id="UP001595789"/>
    </source>
</evidence>
<gene>
    <name evidence="1" type="ORF">ACFOWA_14160</name>
</gene>
<organism evidence="1 2">
    <name type="scientific">Pedobacter lithocola</name>
    <dbReference type="NCBI Taxonomy" id="1908239"/>
    <lineage>
        <taxon>Bacteria</taxon>
        <taxon>Pseudomonadati</taxon>
        <taxon>Bacteroidota</taxon>
        <taxon>Sphingobacteriia</taxon>
        <taxon>Sphingobacteriales</taxon>
        <taxon>Sphingobacteriaceae</taxon>
        <taxon>Pedobacter</taxon>
    </lineage>
</organism>
<proteinExistence type="predicted"/>
<accession>A0ABV8PE12</accession>
<keyword evidence="2" id="KW-1185">Reference proteome</keyword>
<name>A0ABV8PE12_9SPHI</name>
<dbReference type="Proteomes" id="UP001595789">
    <property type="component" value="Unassembled WGS sequence"/>
</dbReference>
<sequence>MTYEAFGNNDDSSAELIYQLVRSGAKVKIQKRNTFKILKVVQSFKNGIPANLKQYQHERHSSQQLITYGQTFCFGIANPGAIWIDKSEMIKLQLQNSCSSVSLFLFIENIHANTASAYQKMDVNRMDNGYLISGPICCDGSQQHLIRNISDLTVNLLL</sequence>
<dbReference type="RefSeq" id="WP_378986217.1">
    <property type="nucleotide sequence ID" value="NZ_JBHSBW010000013.1"/>
</dbReference>
<protein>
    <submittedName>
        <fullName evidence="1">Uncharacterized protein</fullName>
    </submittedName>
</protein>
<dbReference type="EMBL" id="JBHSBW010000013">
    <property type="protein sequence ID" value="MFC4212338.1"/>
    <property type="molecule type" value="Genomic_DNA"/>
</dbReference>
<reference evidence="2" key="1">
    <citation type="journal article" date="2019" name="Int. J. Syst. Evol. Microbiol.">
        <title>The Global Catalogue of Microorganisms (GCM) 10K type strain sequencing project: providing services to taxonomists for standard genome sequencing and annotation.</title>
        <authorList>
            <consortium name="The Broad Institute Genomics Platform"/>
            <consortium name="The Broad Institute Genome Sequencing Center for Infectious Disease"/>
            <person name="Wu L."/>
            <person name="Ma J."/>
        </authorList>
    </citation>
    <scope>NUCLEOTIDE SEQUENCE [LARGE SCALE GENOMIC DNA]</scope>
    <source>
        <strain evidence="2">CCM 8691</strain>
    </source>
</reference>
<comment type="caution">
    <text evidence="1">The sequence shown here is derived from an EMBL/GenBank/DDBJ whole genome shotgun (WGS) entry which is preliminary data.</text>
</comment>
<evidence type="ECO:0000313" key="1">
    <source>
        <dbReference type="EMBL" id="MFC4212338.1"/>
    </source>
</evidence>